<dbReference type="Proteomes" id="UP000326287">
    <property type="component" value="Chromosome"/>
</dbReference>
<dbReference type="EMBL" id="CP036422">
    <property type="protein sequence ID" value="QFU74698.1"/>
    <property type="molecule type" value="Genomic_DNA"/>
</dbReference>
<dbReference type="GO" id="GO:0008441">
    <property type="term" value="F:3'(2'),5'-bisphosphate nucleotidase activity"/>
    <property type="evidence" value="ECO:0007669"/>
    <property type="project" value="UniProtKB-UniRule"/>
</dbReference>
<dbReference type="GO" id="GO:0005886">
    <property type="term" value="C:plasma membrane"/>
    <property type="evidence" value="ECO:0007669"/>
    <property type="project" value="UniProtKB-SubCell"/>
</dbReference>
<feature type="binding site" evidence="6">
    <location>
        <position position="92"/>
    </location>
    <ligand>
        <name>Mg(2+)</name>
        <dbReference type="ChEBI" id="CHEBI:18420"/>
        <label>1</label>
    </ligand>
</feature>
<dbReference type="InterPro" id="IPR020550">
    <property type="entry name" value="Inositol_monophosphatase_CS"/>
</dbReference>
<dbReference type="PRINTS" id="PR00377">
    <property type="entry name" value="IMPHPHTASES"/>
</dbReference>
<keyword evidence="2 6" id="KW-1003">Cell membrane</keyword>
<dbReference type="GO" id="GO:0046854">
    <property type="term" value="P:phosphatidylinositol phosphate biosynthetic process"/>
    <property type="evidence" value="ECO:0007669"/>
    <property type="project" value="InterPro"/>
</dbReference>
<dbReference type="EC" id="3.1.3.7" evidence="6"/>
<keyword evidence="6 7" id="KW-0460">Magnesium</keyword>
<proteinExistence type="inferred from homology"/>
<dbReference type="Gene3D" id="3.30.540.10">
    <property type="entry name" value="Fructose-1,6-Bisphosphatase, subunit A, domain 1"/>
    <property type="match status" value="1"/>
</dbReference>
<dbReference type="RefSeq" id="WP_152660810.1">
    <property type="nucleotide sequence ID" value="NZ_CP036422.1"/>
</dbReference>
<feature type="binding site" evidence="6 7">
    <location>
        <position position="93"/>
    </location>
    <ligand>
        <name>Mg(2+)</name>
        <dbReference type="ChEBI" id="CHEBI:18420"/>
        <label>2</label>
    </ligand>
</feature>
<dbReference type="GO" id="GO:0000287">
    <property type="term" value="F:magnesium ion binding"/>
    <property type="evidence" value="ECO:0007669"/>
    <property type="project" value="UniProtKB-UniRule"/>
</dbReference>
<comment type="subcellular location">
    <subcellularLocation>
        <location evidence="6">Cell inner membrane</location>
        <topology evidence="6">Peripheral membrane protein</topology>
        <orientation evidence="6">Cytoplasmic side</orientation>
    </subcellularLocation>
</comment>
<keyword evidence="5 6" id="KW-0472">Membrane</keyword>
<feature type="binding site" evidence="6">
    <location>
        <position position="70"/>
    </location>
    <ligand>
        <name>substrate</name>
    </ligand>
</feature>
<dbReference type="CDD" id="cd01638">
    <property type="entry name" value="CysQ"/>
    <property type="match status" value="1"/>
</dbReference>
<keyword evidence="4 6" id="KW-0378">Hydrolase</keyword>
<dbReference type="HAMAP" id="MF_02095">
    <property type="entry name" value="CysQ"/>
    <property type="match status" value="1"/>
</dbReference>
<evidence type="ECO:0000256" key="5">
    <source>
        <dbReference type="ARBA" id="ARBA00023136"/>
    </source>
</evidence>
<organism evidence="8 9">
    <name type="scientific">Halioglobus maricola</name>
    <dbReference type="NCBI Taxonomy" id="2601894"/>
    <lineage>
        <taxon>Bacteria</taxon>
        <taxon>Pseudomonadati</taxon>
        <taxon>Pseudomonadota</taxon>
        <taxon>Gammaproteobacteria</taxon>
        <taxon>Cellvibrionales</taxon>
        <taxon>Halieaceae</taxon>
        <taxon>Halioglobus</taxon>
    </lineage>
</organism>
<feature type="binding site" evidence="6">
    <location>
        <position position="221"/>
    </location>
    <ligand>
        <name>Mg(2+)</name>
        <dbReference type="ChEBI" id="CHEBI:18420"/>
        <label>2</label>
    </ligand>
</feature>
<comment type="similarity">
    <text evidence="1 6">Belongs to the inositol monophosphatase superfamily. CysQ family.</text>
</comment>
<evidence type="ECO:0000313" key="8">
    <source>
        <dbReference type="EMBL" id="QFU74698.1"/>
    </source>
</evidence>
<feature type="binding site" evidence="7">
    <location>
        <position position="221"/>
    </location>
    <ligand>
        <name>Mg(2+)</name>
        <dbReference type="ChEBI" id="CHEBI:18420"/>
        <label>1</label>
        <note>catalytic</note>
    </ligand>
</feature>
<dbReference type="InterPro" id="IPR000760">
    <property type="entry name" value="Inositol_monophosphatase-like"/>
</dbReference>
<comment type="catalytic activity">
    <reaction evidence="6">
        <text>adenosine 3',5'-bisphosphate + H2O = AMP + phosphate</text>
        <dbReference type="Rhea" id="RHEA:10040"/>
        <dbReference type="ChEBI" id="CHEBI:15377"/>
        <dbReference type="ChEBI" id="CHEBI:43474"/>
        <dbReference type="ChEBI" id="CHEBI:58343"/>
        <dbReference type="ChEBI" id="CHEBI:456215"/>
        <dbReference type="EC" id="3.1.3.7"/>
    </reaction>
</comment>
<dbReference type="PANTHER" id="PTHR43028">
    <property type="entry name" value="3'(2'),5'-BISPHOSPHATE NUCLEOTIDASE 1"/>
    <property type="match status" value="1"/>
</dbReference>
<evidence type="ECO:0000256" key="4">
    <source>
        <dbReference type="ARBA" id="ARBA00022801"/>
    </source>
</evidence>
<name>A0A5P9NI72_9GAMM</name>
<feature type="binding site" evidence="7">
    <location>
        <position position="70"/>
    </location>
    <ligand>
        <name>Mg(2+)</name>
        <dbReference type="ChEBI" id="CHEBI:18420"/>
        <label>1</label>
        <note>catalytic</note>
    </ligand>
</feature>
<evidence type="ECO:0000256" key="3">
    <source>
        <dbReference type="ARBA" id="ARBA00022519"/>
    </source>
</evidence>
<keyword evidence="9" id="KW-1185">Reference proteome</keyword>
<reference evidence="8 9" key="1">
    <citation type="submission" date="2019-02" db="EMBL/GenBank/DDBJ databases">
        <authorList>
            <person name="Li S.-H."/>
        </authorList>
    </citation>
    <scope>NUCLEOTIDE SEQUENCE [LARGE SCALE GENOMIC DNA]</scope>
    <source>
        <strain evidence="8 9">IMCC14385</strain>
    </source>
</reference>
<dbReference type="PROSITE" id="PS00630">
    <property type="entry name" value="IMP_2"/>
    <property type="match status" value="1"/>
</dbReference>
<keyword evidence="6 7" id="KW-0479">Metal-binding</keyword>
<dbReference type="Gene3D" id="3.40.190.80">
    <property type="match status" value="1"/>
</dbReference>
<evidence type="ECO:0000313" key="9">
    <source>
        <dbReference type="Proteomes" id="UP000326287"/>
    </source>
</evidence>
<dbReference type="GO" id="GO:0000103">
    <property type="term" value="P:sulfate assimilation"/>
    <property type="evidence" value="ECO:0007669"/>
    <property type="project" value="TreeGrafter"/>
</dbReference>
<dbReference type="PANTHER" id="PTHR43028:SF5">
    <property type="entry name" value="3'(2'),5'-BISPHOSPHATE NUCLEOTIDASE 1"/>
    <property type="match status" value="1"/>
</dbReference>
<dbReference type="NCBIfam" id="TIGR01331">
    <property type="entry name" value="bisphos_cysQ"/>
    <property type="match status" value="1"/>
</dbReference>
<evidence type="ECO:0000256" key="1">
    <source>
        <dbReference type="ARBA" id="ARBA00005289"/>
    </source>
</evidence>
<protein>
    <recommendedName>
        <fullName evidence="6">3'(2'),5'-bisphosphate nucleotidase CysQ</fullName>
        <ecNumber evidence="6">3.1.3.7</ecNumber>
    </recommendedName>
    <alternativeName>
        <fullName evidence="6">3'(2'),5-bisphosphonucleoside 3'(2')-phosphohydrolase</fullName>
    </alternativeName>
    <alternativeName>
        <fullName evidence="6">3'-phosphoadenosine 5'-phosphate phosphatase</fullName>
        <shortName evidence="6">PAP phosphatase</shortName>
    </alternativeName>
</protein>
<dbReference type="AlphaFoldDB" id="A0A5P9NI72"/>
<dbReference type="InterPro" id="IPR050725">
    <property type="entry name" value="CysQ/Inositol_MonoPase"/>
</dbReference>
<evidence type="ECO:0000256" key="2">
    <source>
        <dbReference type="ARBA" id="ARBA00022475"/>
    </source>
</evidence>
<keyword evidence="3 6" id="KW-0997">Cell inner membrane</keyword>
<dbReference type="KEGG" id="halc:EY643_02960"/>
<comment type="function">
    <text evidence="6">Converts adenosine-3',5'-bisphosphate (PAP) to AMP.</text>
</comment>
<feature type="binding site" evidence="6">
    <location>
        <position position="221"/>
    </location>
    <ligand>
        <name>substrate</name>
    </ligand>
</feature>
<evidence type="ECO:0000256" key="6">
    <source>
        <dbReference type="HAMAP-Rule" id="MF_02095"/>
    </source>
</evidence>
<sequence length="275" mass="30177">MLNLAAFVPSLLELCREAGQLITDYYHAPGADEYEAKGDDSPLTRADIASHHCIEAGLERLTPNIPILSEESPTDAVARRREWGELWLVDPLDGTKEFLGRTGEFTINIALIRAGKPVLGVVYLPLEDQCYVGIPGEMARRYGPGDAVADIATRALASGEPMRVLASRRHKGPRLATCLEWLEQNWGELERDNSGSALKFCHLAEGRGDFYPRYAPCSEWDTAAGHALLEAAGGSVLGLDGKPLRYNARDTLLSEPFLAIAESGHPLWQQLLRET</sequence>
<feature type="binding site" evidence="6">
    <location>
        <position position="70"/>
    </location>
    <ligand>
        <name>Mg(2+)</name>
        <dbReference type="ChEBI" id="CHEBI:18420"/>
        <label>1</label>
    </ligand>
</feature>
<accession>A0A5P9NI72</accession>
<dbReference type="OrthoDB" id="9785695at2"/>
<feature type="binding site" evidence="6">
    <location>
        <position position="90"/>
    </location>
    <ligand>
        <name>Mg(2+)</name>
        <dbReference type="ChEBI" id="CHEBI:18420"/>
        <label>1</label>
    </ligand>
</feature>
<feature type="binding site" evidence="6">
    <location>
        <begin position="92"/>
        <end position="95"/>
    </location>
    <ligand>
        <name>substrate</name>
    </ligand>
</feature>
<gene>
    <name evidence="6 8" type="primary">cysQ</name>
    <name evidence="8" type="ORF">EY643_02960</name>
</gene>
<feature type="binding site" evidence="6 7">
    <location>
        <position position="90"/>
    </location>
    <ligand>
        <name>Mg(2+)</name>
        <dbReference type="ChEBI" id="CHEBI:18420"/>
        <label>2</label>
    </ligand>
</feature>
<evidence type="ECO:0000256" key="7">
    <source>
        <dbReference type="PIRSR" id="PIRSR600760-2"/>
    </source>
</evidence>
<dbReference type="InterPro" id="IPR006240">
    <property type="entry name" value="CysQ"/>
</dbReference>
<dbReference type="Pfam" id="PF00459">
    <property type="entry name" value="Inositol_P"/>
    <property type="match status" value="1"/>
</dbReference>
<dbReference type="GO" id="GO:0050427">
    <property type="term" value="P:3'-phosphoadenosine 5'-phosphosulfate metabolic process"/>
    <property type="evidence" value="ECO:0007669"/>
    <property type="project" value="TreeGrafter"/>
</dbReference>
<dbReference type="SUPFAM" id="SSF56655">
    <property type="entry name" value="Carbohydrate phosphatase"/>
    <property type="match status" value="1"/>
</dbReference>
<comment type="cofactor">
    <cofactor evidence="6 7">
        <name>Mg(2+)</name>
        <dbReference type="ChEBI" id="CHEBI:18420"/>
    </cofactor>
</comment>
<feature type="binding site" evidence="7">
    <location>
        <position position="92"/>
    </location>
    <ligand>
        <name>Mg(2+)</name>
        <dbReference type="ChEBI" id="CHEBI:18420"/>
        <label>1</label>
        <note>catalytic</note>
    </ligand>
</feature>